<comment type="caution">
    <text evidence="1">The sequence shown here is derived from an EMBL/GenBank/DDBJ whole genome shotgun (WGS) entry which is preliminary data.</text>
</comment>
<dbReference type="EMBL" id="QRVN01000042">
    <property type="protein sequence ID" value="RGS45100.1"/>
    <property type="molecule type" value="Genomic_DNA"/>
</dbReference>
<gene>
    <name evidence="1" type="ORF">DWX90_14470</name>
</gene>
<protein>
    <submittedName>
        <fullName evidence="1">Uncharacterized protein</fullName>
    </submittedName>
</protein>
<evidence type="ECO:0000313" key="1">
    <source>
        <dbReference type="EMBL" id="RGS45100.1"/>
    </source>
</evidence>
<accession>A0AA93BCG5</accession>
<proteinExistence type="predicted"/>
<dbReference type="Proteomes" id="UP000286113">
    <property type="component" value="Unassembled WGS sequence"/>
</dbReference>
<organism evidence="1 2">
    <name type="scientific">Segatella copri</name>
    <dbReference type="NCBI Taxonomy" id="165179"/>
    <lineage>
        <taxon>Bacteria</taxon>
        <taxon>Pseudomonadati</taxon>
        <taxon>Bacteroidota</taxon>
        <taxon>Bacteroidia</taxon>
        <taxon>Bacteroidales</taxon>
        <taxon>Prevotellaceae</taxon>
        <taxon>Segatella</taxon>
    </lineage>
</organism>
<name>A0AA93BCG5_9BACT</name>
<dbReference type="AlphaFoldDB" id="A0AA93BCG5"/>
<evidence type="ECO:0000313" key="2">
    <source>
        <dbReference type="Proteomes" id="UP000286113"/>
    </source>
</evidence>
<sequence length="62" mass="7447">MQYLEVGKVIKDLLRISIKESEKMSKNNCISEFQFIFVPVIKAFFVYYKVVKEKEYSSFLNR</sequence>
<reference evidence="1 2" key="1">
    <citation type="submission" date="2018-08" db="EMBL/GenBank/DDBJ databases">
        <title>A genome reference for cultivated species of the human gut microbiota.</title>
        <authorList>
            <person name="Zou Y."/>
            <person name="Xue W."/>
            <person name="Luo G."/>
        </authorList>
    </citation>
    <scope>NUCLEOTIDE SEQUENCE [LARGE SCALE GENOMIC DNA]</scope>
    <source>
        <strain evidence="1 2">AF22-1</strain>
    </source>
</reference>